<protein>
    <submittedName>
        <fullName evidence="1">Uncharacterized protein</fullName>
    </submittedName>
</protein>
<organism evidence="1 2">
    <name type="scientific">Xanthomonas arboricola pv. pruni str. MAFF 311562</name>
    <dbReference type="NCBI Taxonomy" id="1414836"/>
    <lineage>
        <taxon>Bacteria</taxon>
        <taxon>Pseudomonadati</taxon>
        <taxon>Pseudomonadota</taxon>
        <taxon>Gammaproteobacteria</taxon>
        <taxon>Lysobacterales</taxon>
        <taxon>Lysobacteraceae</taxon>
        <taxon>Xanthomonas</taxon>
    </lineage>
</organism>
<gene>
    <name evidence="1" type="ORF">XPU_1928</name>
</gene>
<dbReference type="Proteomes" id="UP000019143">
    <property type="component" value="Unassembled WGS sequence"/>
</dbReference>
<dbReference type="AlphaFoldDB" id="W4S1I4"/>
<sequence>MRRDGRRGVIGLRLHAGTAQALRLRGSGFLQAAQRQDAAADNARPRRYGPWQRLSNGSYWARSTDALLGVLLASEEAAVWLLWQQPAAAAPGNGAGCADARRRSCAGLAYHGRHERLLPDC</sequence>
<name>W4S1I4_9XANT</name>
<accession>W4S1I4</accession>
<evidence type="ECO:0000313" key="2">
    <source>
        <dbReference type="Proteomes" id="UP000019143"/>
    </source>
</evidence>
<comment type="caution">
    <text evidence="1">The sequence shown here is derived from an EMBL/GenBank/DDBJ whole genome shotgun (WGS) entry which is preliminary data.</text>
</comment>
<evidence type="ECO:0000313" key="1">
    <source>
        <dbReference type="EMBL" id="GAE50396.1"/>
    </source>
</evidence>
<dbReference type="EMBL" id="BAVB01000249">
    <property type="protein sequence ID" value="GAE50396.1"/>
    <property type="molecule type" value="Genomic_DNA"/>
</dbReference>
<proteinExistence type="predicted"/>
<reference evidence="1 2" key="1">
    <citation type="submission" date="2014-01" db="EMBL/GenBank/DDBJ databases">
        <title>Genome sequence and analysis of Xanthomonas arboricola pv. pruni.</title>
        <authorList>
            <person name="Fujikawa T."/>
            <person name="Nakazono-Nagaoka E."/>
        </authorList>
    </citation>
    <scope>NUCLEOTIDE SEQUENCE [LARGE SCALE GENOMIC DNA]</scope>
    <source>
        <strain evidence="2">MAFF 311562</strain>
    </source>
</reference>